<evidence type="ECO:0000313" key="1">
    <source>
        <dbReference type="EMBL" id="CAH0383080.1"/>
    </source>
</evidence>
<name>A0A9P0A487_BEMTA</name>
<dbReference type="AlphaFoldDB" id="A0A9P0A487"/>
<proteinExistence type="predicted"/>
<dbReference type="Proteomes" id="UP001152759">
    <property type="component" value="Chromosome 10"/>
</dbReference>
<accession>A0A9P0A487</accession>
<reference evidence="1" key="1">
    <citation type="submission" date="2021-12" db="EMBL/GenBank/DDBJ databases">
        <authorList>
            <person name="King R."/>
        </authorList>
    </citation>
    <scope>NUCLEOTIDE SEQUENCE</scope>
</reference>
<sequence length="154" mass="18709">MLNGILWDQRISQDNKRRIYNAVDGCEVWQLKKRTQDMLRVTEMDFWKRSAGISRRDQVCNERVRHIMEVENDIMFDVMTEQLIWYSHVSRMTEKRLPKKMLDWIPPGRRRRERPVRGWRQGLLNEIRECQLPGGLWEDRVLWRLGVAECQRAL</sequence>
<keyword evidence="2" id="KW-1185">Reference proteome</keyword>
<dbReference type="PANTHER" id="PTHR47027:SF20">
    <property type="entry name" value="REVERSE TRANSCRIPTASE-LIKE PROTEIN WITH RNA-DIRECTED DNA POLYMERASE DOMAIN"/>
    <property type="match status" value="1"/>
</dbReference>
<evidence type="ECO:0000313" key="2">
    <source>
        <dbReference type="Proteomes" id="UP001152759"/>
    </source>
</evidence>
<evidence type="ECO:0008006" key="3">
    <source>
        <dbReference type="Google" id="ProtNLM"/>
    </source>
</evidence>
<dbReference type="PANTHER" id="PTHR47027">
    <property type="entry name" value="REVERSE TRANSCRIPTASE DOMAIN-CONTAINING PROTEIN"/>
    <property type="match status" value="1"/>
</dbReference>
<organism evidence="1 2">
    <name type="scientific">Bemisia tabaci</name>
    <name type="common">Sweetpotato whitefly</name>
    <name type="synonym">Aleurodes tabaci</name>
    <dbReference type="NCBI Taxonomy" id="7038"/>
    <lineage>
        <taxon>Eukaryota</taxon>
        <taxon>Metazoa</taxon>
        <taxon>Ecdysozoa</taxon>
        <taxon>Arthropoda</taxon>
        <taxon>Hexapoda</taxon>
        <taxon>Insecta</taxon>
        <taxon>Pterygota</taxon>
        <taxon>Neoptera</taxon>
        <taxon>Paraneoptera</taxon>
        <taxon>Hemiptera</taxon>
        <taxon>Sternorrhyncha</taxon>
        <taxon>Aleyrodoidea</taxon>
        <taxon>Aleyrodidae</taxon>
        <taxon>Aleyrodinae</taxon>
        <taxon>Bemisia</taxon>
    </lineage>
</organism>
<protein>
    <recommendedName>
        <fullName evidence="3">Endonuclease-reverse transcriptase</fullName>
    </recommendedName>
</protein>
<dbReference type="EMBL" id="OU963871">
    <property type="protein sequence ID" value="CAH0383080.1"/>
    <property type="molecule type" value="Genomic_DNA"/>
</dbReference>
<gene>
    <name evidence="1" type="ORF">BEMITA_LOCUS2557</name>
</gene>